<dbReference type="PANTHER" id="PTHR10963">
    <property type="entry name" value="GLYCOSYL HYDROLASE-RELATED"/>
    <property type="match status" value="1"/>
</dbReference>
<feature type="domain" description="GH16" evidence="1">
    <location>
        <begin position="57"/>
        <end position="118"/>
    </location>
</feature>
<evidence type="ECO:0000313" key="2">
    <source>
        <dbReference type="EMBL" id="PMD47194.1"/>
    </source>
</evidence>
<dbReference type="STRING" id="1149755.A0A2J6S8V1"/>
<dbReference type="Gene3D" id="2.60.120.200">
    <property type="match status" value="1"/>
</dbReference>
<dbReference type="InterPro" id="IPR000757">
    <property type="entry name" value="Beta-glucanase-like"/>
</dbReference>
<dbReference type="Proteomes" id="UP000235786">
    <property type="component" value="Unassembled WGS sequence"/>
</dbReference>
<dbReference type="OrthoDB" id="192832at2759"/>
<evidence type="ECO:0000259" key="1">
    <source>
        <dbReference type="Pfam" id="PF00722"/>
    </source>
</evidence>
<name>A0A2J6S8V1_HYAVF</name>
<feature type="non-terminal residue" evidence="2">
    <location>
        <position position="1"/>
    </location>
</feature>
<dbReference type="GO" id="GO:0004553">
    <property type="term" value="F:hydrolase activity, hydrolyzing O-glycosyl compounds"/>
    <property type="evidence" value="ECO:0007669"/>
    <property type="project" value="InterPro"/>
</dbReference>
<dbReference type="PANTHER" id="PTHR10963:SF60">
    <property type="entry name" value="GRAM-NEGATIVE BACTERIA-BINDING PROTEIN 1-RELATED"/>
    <property type="match status" value="1"/>
</dbReference>
<dbReference type="EMBL" id="KZ613938">
    <property type="protein sequence ID" value="PMD47194.1"/>
    <property type="molecule type" value="Genomic_DNA"/>
</dbReference>
<dbReference type="InterPro" id="IPR050546">
    <property type="entry name" value="Glycosyl_Hydrlase_16"/>
</dbReference>
<organism evidence="2 3">
    <name type="scientific">Hyaloscypha variabilis (strain UAMH 11265 / GT02V1 / F)</name>
    <name type="common">Meliniomyces variabilis</name>
    <dbReference type="NCBI Taxonomy" id="1149755"/>
    <lineage>
        <taxon>Eukaryota</taxon>
        <taxon>Fungi</taxon>
        <taxon>Dikarya</taxon>
        <taxon>Ascomycota</taxon>
        <taxon>Pezizomycotina</taxon>
        <taxon>Leotiomycetes</taxon>
        <taxon>Helotiales</taxon>
        <taxon>Hyaloscyphaceae</taxon>
        <taxon>Hyaloscypha</taxon>
        <taxon>Hyaloscypha variabilis</taxon>
    </lineage>
</organism>
<keyword evidence="3" id="KW-1185">Reference proteome</keyword>
<evidence type="ECO:0000313" key="3">
    <source>
        <dbReference type="Proteomes" id="UP000235786"/>
    </source>
</evidence>
<dbReference type="SUPFAM" id="SSF49899">
    <property type="entry name" value="Concanavalin A-like lectins/glucanases"/>
    <property type="match status" value="1"/>
</dbReference>
<dbReference type="InterPro" id="IPR013320">
    <property type="entry name" value="ConA-like_dom_sf"/>
</dbReference>
<accession>A0A2J6S8V1</accession>
<sequence length="134" mass="13972">CGEIDTFENVDGSTLGHGTLHCGAACNDVPSDEGISSAVTFDFGTFHTWAHQVDVTSADWTAQSITFLLDGKPYREVRGSDVGNQAAWTALVGPMLMTLNVAVGGQWPGSASASTATGTTAGMEVQYVAVYHSN</sequence>
<proteinExistence type="predicted"/>
<gene>
    <name evidence="2" type="ORF">L207DRAFT_417066</name>
</gene>
<protein>
    <submittedName>
        <fullName evidence="2">Glycoside hydrolase family 16 protein</fullName>
    </submittedName>
</protein>
<dbReference type="GO" id="GO:0005975">
    <property type="term" value="P:carbohydrate metabolic process"/>
    <property type="evidence" value="ECO:0007669"/>
    <property type="project" value="InterPro"/>
</dbReference>
<dbReference type="Pfam" id="PF00722">
    <property type="entry name" value="Glyco_hydro_16"/>
    <property type="match status" value="1"/>
</dbReference>
<reference evidence="2 3" key="1">
    <citation type="submission" date="2016-04" db="EMBL/GenBank/DDBJ databases">
        <title>A degradative enzymes factory behind the ericoid mycorrhizal symbiosis.</title>
        <authorList>
            <consortium name="DOE Joint Genome Institute"/>
            <person name="Martino E."/>
            <person name="Morin E."/>
            <person name="Grelet G."/>
            <person name="Kuo A."/>
            <person name="Kohler A."/>
            <person name="Daghino S."/>
            <person name="Barry K."/>
            <person name="Choi C."/>
            <person name="Cichocki N."/>
            <person name="Clum A."/>
            <person name="Copeland A."/>
            <person name="Hainaut M."/>
            <person name="Haridas S."/>
            <person name="Labutti K."/>
            <person name="Lindquist E."/>
            <person name="Lipzen A."/>
            <person name="Khouja H.-R."/>
            <person name="Murat C."/>
            <person name="Ohm R."/>
            <person name="Olson A."/>
            <person name="Spatafora J."/>
            <person name="Veneault-Fourrey C."/>
            <person name="Henrissat B."/>
            <person name="Grigoriev I."/>
            <person name="Martin F."/>
            <person name="Perotto S."/>
        </authorList>
    </citation>
    <scope>NUCLEOTIDE SEQUENCE [LARGE SCALE GENOMIC DNA]</scope>
    <source>
        <strain evidence="2 3">F</strain>
    </source>
</reference>
<keyword evidence="2" id="KW-0378">Hydrolase</keyword>
<dbReference type="AlphaFoldDB" id="A0A2J6S8V1"/>